<reference evidence="1 2" key="1">
    <citation type="submission" date="2019-08" db="EMBL/GenBank/DDBJ databases">
        <title>A chromosome-level genome assembly, high-density linkage maps, and genome scans reveal the genomic architecture of hybrid incompatibilities underlying speciation via character displacement in darters (Percidae: Etheostominae).</title>
        <authorList>
            <person name="Moran R.L."/>
            <person name="Catchen J.M."/>
            <person name="Fuller R.C."/>
        </authorList>
    </citation>
    <scope>NUCLEOTIDE SEQUENCE [LARGE SCALE GENOMIC DNA]</scope>
    <source>
        <strain evidence="1">EspeVRDwgs_2016</strain>
        <tissue evidence="1">Muscle</tissue>
    </source>
</reference>
<organism evidence="1 2">
    <name type="scientific">Etheostoma spectabile</name>
    <name type="common">orangethroat darter</name>
    <dbReference type="NCBI Taxonomy" id="54343"/>
    <lineage>
        <taxon>Eukaryota</taxon>
        <taxon>Metazoa</taxon>
        <taxon>Chordata</taxon>
        <taxon>Craniata</taxon>
        <taxon>Vertebrata</taxon>
        <taxon>Euteleostomi</taxon>
        <taxon>Actinopterygii</taxon>
        <taxon>Neopterygii</taxon>
        <taxon>Teleostei</taxon>
        <taxon>Neoteleostei</taxon>
        <taxon>Acanthomorphata</taxon>
        <taxon>Eupercaria</taxon>
        <taxon>Perciformes</taxon>
        <taxon>Percoidei</taxon>
        <taxon>Percidae</taxon>
        <taxon>Etheostomatinae</taxon>
        <taxon>Etheostoma</taxon>
    </lineage>
</organism>
<comment type="caution">
    <text evidence="1">The sequence shown here is derived from an EMBL/GenBank/DDBJ whole genome shotgun (WGS) entry which is preliminary data.</text>
</comment>
<proteinExistence type="predicted"/>
<evidence type="ECO:0000313" key="1">
    <source>
        <dbReference type="EMBL" id="KAA8591709.1"/>
    </source>
</evidence>
<keyword evidence="2" id="KW-1185">Reference proteome</keyword>
<dbReference type="Proteomes" id="UP000327493">
    <property type="component" value="Chromosome 6"/>
</dbReference>
<dbReference type="EMBL" id="VOFY01000006">
    <property type="protein sequence ID" value="KAA8591709.1"/>
    <property type="molecule type" value="Genomic_DNA"/>
</dbReference>
<name>A0A5J5DEG8_9PERO</name>
<dbReference type="AlphaFoldDB" id="A0A5J5DEG8"/>
<gene>
    <name evidence="1" type="ORF">FQN60_017083</name>
</gene>
<evidence type="ECO:0000313" key="2">
    <source>
        <dbReference type="Proteomes" id="UP000327493"/>
    </source>
</evidence>
<sequence length="78" mass="8862">MTSGRSCRSSMPMSLAISEPFSAISSLMHTWRLHTVTDDQISVGRQGEVVIYKLILGLEPLLNEEKKRNEDEVDDRKQ</sequence>
<accession>A0A5J5DEG8</accession>
<protein>
    <submittedName>
        <fullName evidence="1">Uncharacterized protein</fullName>
    </submittedName>
</protein>